<feature type="signal peptide" evidence="3">
    <location>
        <begin position="1"/>
        <end position="19"/>
    </location>
</feature>
<keyword evidence="2" id="KW-0175">Coiled coil</keyword>
<name>V6SU12_9FLAO</name>
<dbReference type="PANTHER" id="PTHR21666:SF289">
    <property type="entry name" value="L-ALA--D-GLU ENDOPEPTIDASE"/>
    <property type="match status" value="1"/>
</dbReference>
<dbReference type="InterPro" id="IPR016047">
    <property type="entry name" value="M23ase_b-sheet_dom"/>
</dbReference>
<organism evidence="5 6">
    <name type="scientific">Flavobacterium limnosediminis JC2902</name>
    <dbReference type="NCBI Taxonomy" id="1341181"/>
    <lineage>
        <taxon>Bacteria</taxon>
        <taxon>Pseudomonadati</taxon>
        <taxon>Bacteroidota</taxon>
        <taxon>Flavobacteriia</taxon>
        <taxon>Flavobacteriales</taxon>
        <taxon>Flavobacteriaceae</taxon>
        <taxon>Flavobacterium</taxon>
    </lineage>
</organism>
<evidence type="ECO:0000259" key="4">
    <source>
        <dbReference type="Pfam" id="PF01551"/>
    </source>
</evidence>
<dbReference type="EMBL" id="AVGG01000001">
    <property type="protein sequence ID" value="ESU29959.1"/>
    <property type="molecule type" value="Genomic_DNA"/>
</dbReference>
<sequence length="416" mass="47502">MHKVLLTIFFFCLATVAWAQPNDEKQRQLEERKAQLQKEIQEVQLRLQEEKKKEKNILGQIAQQNKKIQLSQKLINTTSKQKRLLSDDIYLKQLEINKLNRELKDLKTDYSNMIVKSYKSRSEQSRYMFILSSQNFLQAYKRMQYMKQYASFRKMQGDEIKVKTNQLSQATTVLEVKKKEKEKVLKESEQEKREYEKDKAEQQRLAKIVQKDKKKYAAEIKKMQAETRKIDKQIQKMIREAIAAANKKAAASGKTIVNKPSSGAADPSKFVLTTEGKELADNFKASRGRLPWPVQKGFVSLGYGDQPHPSYPDLTVHNSGVEITTESGSNARAVFAGEVLQVQVINANNKAVYIQHGDYITVYLNLSSVAVGKGDKVSAKQSIGRIHTNSSGKSVMKFLVLQNTTTLNPQSWISNM</sequence>
<evidence type="ECO:0000256" key="3">
    <source>
        <dbReference type="SAM" id="SignalP"/>
    </source>
</evidence>
<dbReference type="PATRIC" id="fig|1341181.4.peg.438"/>
<keyword evidence="1 3" id="KW-0732">Signal</keyword>
<dbReference type="RefSeq" id="WP_023578136.1">
    <property type="nucleotide sequence ID" value="NZ_AVGG01000001.1"/>
</dbReference>
<accession>V6SU12</accession>
<dbReference type="eggNOG" id="COG4942">
    <property type="taxonomic scope" value="Bacteria"/>
</dbReference>
<dbReference type="CDD" id="cd12797">
    <property type="entry name" value="M23_peptidase"/>
    <property type="match status" value="1"/>
</dbReference>
<dbReference type="GO" id="GO:0004222">
    <property type="term" value="F:metalloendopeptidase activity"/>
    <property type="evidence" value="ECO:0007669"/>
    <property type="project" value="TreeGrafter"/>
</dbReference>
<dbReference type="SUPFAM" id="SSF51261">
    <property type="entry name" value="Duplicated hybrid motif"/>
    <property type="match status" value="1"/>
</dbReference>
<dbReference type="Pfam" id="PF01551">
    <property type="entry name" value="Peptidase_M23"/>
    <property type="match status" value="1"/>
</dbReference>
<dbReference type="AlphaFoldDB" id="V6SU12"/>
<reference evidence="5 6" key="1">
    <citation type="submission" date="2013-08" db="EMBL/GenBank/DDBJ databases">
        <title>Flavobacterium limnosediminis JC2902 genome sequencing.</title>
        <authorList>
            <person name="Lee K."/>
            <person name="Yi H."/>
            <person name="Park S."/>
            <person name="Chun J."/>
        </authorList>
    </citation>
    <scope>NUCLEOTIDE SEQUENCE [LARGE SCALE GENOMIC DNA]</scope>
    <source>
        <strain evidence="5 6">JC2902</strain>
    </source>
</reference>
<proteinExistence type="predicted"/>
<evidence type="ECO:0000313" key="6">
    <source>
        <dbReference type="Proteomes" id="UP000018004"/>
    </source>
</evidence>
<dbReference type="InterPro" id="IPR050570">
    <property type="entry name" value="Cell_wall_metabolism_enzyme"/>
</dbReference>
<feature type="coiled-coil region" evidence="2">
    <location>
        <begin position="22"/>
        <end position="53"/>
    </location>
</feature>
<feature type="chain" id="PRO_5004752798" description="M23ase beta-sheet core domain-containing protein" evidence="3">
    <location>
        <begin position="20"/>
        <end position="416"/>
    </location>
</feature>
<dbReference type="Gene3D" id="2.70.70.10">
    <property type="entry name" value="Glucose Permease (Domain IIA)"/>
    <property type="match status" value="1"/>
</dbReference>
<dbReference type="STRING" id="1341181.FLJC2902T_04430"/>
<dbReference type="OrthoDB" id="9815884at2"/>
<dbReference type="Proteomes" id="UP000018004">
    <property type="component" value="Unassembled WGS sequence"/>
</dbReference>
<dbReference type="Gene3D" id="6.10.250.3150">
    <property type="match status" value="1"/>
</dbReference>
<feature type="coiled-coil region" evidence="2">
    <location>
        <begin position="174"/>
        <end position="240"/>
    </location>
</feature>
<comment type="caution">
    <text evidence="5">The sequence shown here is derived from an EMBL/GenBank/DDBJ whole genome shotgun (WGS) entry which is preliminary data.</text>
</comment>
<keyword evidence="6" id="KW-1185">Reference proteome</keyword>
<feature type="domain" description="M23ase beta-sheet core" evidence="4">
    <location>
        <begin position="318"/>
        <end position="409"/>
    </location>
</feature>
<evidence type="ECO:0000313" key="5">
    <source>
        <dbReference type="EMBL" id="ESU29959.1"/>
    </source>
</evidence>
<feature type="coiled-coil region" evidence="2">
    <location>
        <begin position="89"/>
        <end position="116"/>
    </location>
</feature>
<evidence type="ECO:0000256" key="2">
    <source>
        <dbReference type="SAM" id="Coils"/>
    </source>
</evidence>
<protein>
    <recommendedName>
        <fullName evidence="4">M23ase beta-sheet core domain-containing protein</fullName>
    </recommendedName>
</protein>
<dbReference type="InterPro" id="IPR011055">
    <property type="entry name" value="Dup_hybrid_motif"/>
</dbReference>
<gene>
    <name evidence="5" type="ORF">FLJC2902T_04430</name>
</gene>
<dbReference type="PANTHER" id="PTHR21666">
    <property type="entry name" value="PEPTIDASE-RELATED"/>
    <property type="match status" value="1"/>
</dbReference>
<evidence type="ECO:0000256" key="1">
    <source>
        <dbReference type="ARBA" id="ARBA00022729"/>
    </source>
</evidence>